<protein>
    <submittedName>
        <fullName evidence="1">Uncharacterized protein</fullName>
    </submittedName>
</protein>
<dbReference type="HOGENOM" id="CLU_3332812_0_0_12"/>
<sequence length="38" mass="4423">MENSSRTGVLIKICDKMPESRGKVNKLTKKNQFFIMHI</sequence>
<dbReference type="KEGG" id="slr:L21SP2_2828"/>
<organism evidence="1 2">
    <name type="scientific">Salinispira pacifica</name>
    <dbReference type="NCBI Taxonomy" id="1307761"/>
    <lineage>
        <taxon>Bacteria</taxon>
        <taxon>Pseudomonadati</taxon>
        <taxon>Spirochaetota</taxon>
        <taxon>Spirochaetia</taxon>
        <taxon>Spirochaetales</taxon>
        <taxon>Spirochaetaceae</taxon>
        <taxon>Salinispira</taxon>
    </lineage>
</organism>
<accession>V5WK98</accession>
<dbReference type="Proteomes" id="UP000018680">
    <property type="component" value="Chromosome"/>
</dbReference>
<reference evidence="1 2" key="1">
    <citation type="journal article" date="2015" name="Stand. Genomic Sci.">
        <title>Complete genome sequence and description of Salinispira pacifica gen. nov., sp. nov., a novel spirochaete isolated form a hypersaline microbial mat.</title>
        <authorList>
            <person name="Ben Hania W."/>
            <person name="Joseph M."/>
            <person name="Schumann P."/>
            <person name="Bunk B."/>
            <person name="Fiebig A."/>
            <person name="Sproer C."/>
            <person name="Klenk H.P."/>
            <person name="Fardeau M.L."/>
            <person name="Spring S."/>
        </authorList>
    </citation>
    <scope>NUCLEOTIDE SEQUENCE [LARGE SCALE GENOMIC DNA]</scope>
    <source>
        <strain evidence="1 2">L21-RPul-D2</strain>
    </source>
</reference>
<dbReference type="EMBL" id="CP006939">
    <property type="protein sequence ID" value="AHC16178.1"/>
    <property type="molecule type" value="Genomic_DNA"/>
</dbReference>
<dbReference type="AlphaFoldDB" id="V5WK98"/>
<proteinExistence type="predicted"/>
<name>V5WK98_9SPIO</name>
<gene>
    <name evidence="1" type="ORF">L21SP2_2828</name>
</gene>
<evidence type="ECO:0000313" key="1">
    <source>
        <dbReference type="EMBL" id="AHC16178.1"/>
    </source>
</evidence>
<keyword evidence="2" id="KW-1185">Reference proteome</keyword>
<dbReference type="STRING" id="1307761.L21SP2_2828"/>
<evidence type="ECO:0000313" key="2">
    <source>
        <dbReference type="Proteomes" id="UP000018680"/>
    </source>
</evidence>